<feature type="domain" description="Orc1-like AAA ATPase" evidence="1">
    <location>
        <begin position="3"/>
        <end position="134"/>
    </location>
</feature>
<keyword evidence="3" id="KW-1185">Reference proteome</keyword>
<comment type="caution">
    <text evidence="2">The sequence shown here is derived from an EMBL/GenBank/DDBJ whole genome shotgun (WGS) entry which is preliminary data.</text>
</comment>
<dbReference type="EMBL" id="LGUT01003148">
    <property type="protein sequence ID" value="KOG85889.1"/>
    <property type="molecule type" value="Genomic_DNA"/>
</dbReference>
<evidence type="ECO:0000313" key="2">
    <source>
        <dbReference type="EMBL" id="KOG85889.1"/>
    </source>
</evidence>
<gene>
    <name evidence="2" type="ORF">ADK38_34145</name>
</gene>
<evidence type="ECO:0000259" key="1">
    <source>
        <dbReference type="Pfam" id="PF13191"/>
    </source>
</evidence>
<evidence type="ECO:0000313" key="3">
    <source>
        <dbReference type="Proteomes" id="UP000037020"/>
    </source>
</evidence>
<feature type="non-terminal residue" evidence="2">
    <location>
        <position position="134"/>
    </location>
</feature>
<dbReference type="Pfam" id="PF13191">
    <property type="entry name" value="AAA_16"/>
    <property type="match status" value="1"/>
</dbReference>
<dbReference type="Proteomes" id="UP000037020">
    <property type="component" value="Unassembled WGS sequence"/>
</dbReference>
<organism evidence="2 3">
    <name type="scientific">Streptomyces varsoviensis</name>
    <dbReference type="NCBI Taxonomy" id="67373"/>
    <lineage>
        <taxon>Bacteria</taxon>
        <taxon>Bacillati</taxon>
        <taxon>Actinomycetota</taxon>
        <taxon>Actinomycetes</taxon>
        <taxon>Kitasatosporales</taxon>
        <taxon>Streptomycetaceae</taxon>
        <taxon>Streptomyces</taxon>
    </lineage>
</organism>
<sequence length="134" mass="13676">MERDKELSALGNMLDACAAGHGGVAWVSGPVAGGKTALLHAFGERAAETGALLLRATAAGAAHDQPLGVLRQLLLGADLPTADADRAARLLNRVAATAPVRGAEGTIPTEVAIDVFPRLCGILLAQARKRPVVL</sequence>
<reference evidence="2 3" key="1">
    <citation type="submission" date="2015-07" db="EMBL/GenBank/DDBJ databases">
        <authorList>
            <person name="Ju K.-S."/>
            <person name="Doroghazi J.R."/>
            <person name="Metcalf W.W."/>
        </authorList>
    </citation>
    <scope>NUCLEOTIDE SEQUENCE [LARGE SCALE GENOMIC DNA]</scope>
    <source>
        <strain evidence="2 3">NRRL B-3589</strain>
    </source>
</reference>
<proteinExistence type="predicted"/>
<protein>
    <recommendedName>
        <fullName evidence="1">Orc1-like AAA ATPase domain-containing protein</fullName>
    </recommendedName>
</protein>
<name>A0ABR5IXM2_9ACTN</name>
<dbReference type="InterPro" id="IPR041664">
    <property type="entry name" value="AAA_16"/>
</dbReference>
<accession>A0ABR5IXM2</accession>